<evidence type="ECO:0000256" key="15">
    <source>
        <dbReference type="ARBA" id="ARBA00048247"/>
    </source>
</evidence>
<feature type="binding site" evidence="18">
    <location>
        <position position="377"/>
    </location>
    <ligand>
        <name>acetyl-CoA</name>
        <dbReference type="ChEBI" id="CHEBI:57288"/>
    </ligand>
</feature>
<keyword evidence="13 18" id="KW-0012">Acyltransferase</keyword>
<dbReference type="InterPro" id="IPR056729">
    <property type="entry name" value="GMPPB_C"/>
</dbReference>
<feature type="binding site" evidence="18">
    <location>
        <position position="330"/>
    </location>
    <ligand>
        <name>UDP-N-acetyl-alpha-D-glucosamine</name>
        <dbReference type="ChEBI" id="CHEBI:57705"/>
    </ligand>
</feature>
<comment type="pathway">
    <text evidence="18">Nucleotide-sugar biosynthesis; UDP-N-acetyl-alpha-D-glucosamine biosynthesis; N-acetyl-alpha-D-glucosamine 1-phosphate from alpha-D-glucosamine 6-phosphate (route II): step 2/2.</text>
</comment>
<evidence type="ECO:0000313" key="21">
    <source>
        <dbReference type="EMBL" id="MCO1335319.1"/>
    </source>
</evidence>
<protein>
    <recommendedName>
        <fullName evidence="18">Bifunctional protein GlmU</fullName>
    </recommendedName>
    <domain>
        <recommendedName>
            <fullName evidence="18">UDP-N-acetylglucosamine pyrophosphorylase</fullName>
            <ecNumber evidence="18">2.7.7.23</ecNumber>
        </recommendedName>
        <alternativeName>
            <fullName evidence="18">N-acetylglucosamine-1-phosphate uridyltransferase</fullName>
        </alternativeName>
    </domain>
    <domain>
        <recommendedName>
            <fullName evidence="18">Glucosamine-1-phosphate N-acetyltransferase</fullName>
            <ecNumber evidence="18">2.3.1.157</ecNumber>
        </recommendedName>
    </domain>
</protein>
<dbReference type="SUPFAM" id="SSF53448">
    <property type="entry name" value="Nucleotide-diphospho-sugar transferases"/>
    <property type="match status" value="1"/>
</dbReference>
<dbReference type="GO" id="GO:0016020">
    <property type="term" value="C:membrane"/>
    <property type="evidence" value="ECO:0007669"/>
    <property type="project" value="GOC"/>
</dbReference>
<dbReference type="GO" id="GO:0009245">
    <property type="term" value="P:lipid A biosynthetic process"/>
    <property type="evidence" value="ECO:0007669"/>
    <property type="project" value="UniProtKB-UniRule"/>
</dbReference>
<evidence type="ECO:0000256" key="17">
    <source>
        <dbReference type="ARBA" id="ARBA00049628"/>
    </source>
</evidence>
<gene>
    <name evidence="18 21" type="primary">glmU</name>
    <name evidence="21" type="ORF">MO867_13355</name>
</gene>
<keyword evidence="6 18" id="KW-0548">Nucleotidyltransferase</keyword>
<dbReference type="InterPro" id="IPR001451">
    <property type="entry name" value="Hexapep"/>
</dbReference>
<evidence type="ECO:0000256" key="12">
    <source>
        <dbReference type="ARBA" id="ARBA00023268"/>
    </source>
</evidence>
<dbReference type="CDD" id="cd03353">
    <property type="entry name" value="LbH_GlmU_C"/>
    <property type="match status" value="1"/>
</dbReference>
<evidence type="ECO:0000256" key="4">
    <source>
        <dbReference type="ARBA" id="ARBA00022490"/>
    </source>
</evidence>
<feature type="binding site" evidence="18">
    <location>
        <position position="224"/>
    </location>
    <ligand>
        <name>UDP-N-acetyl-alpha-D-glucosamine</name>
        <dbReference type="ChEBI" id="CHEBI:57705"/>
    </ligand>
</feature>
<dbReference type="RefSeq" id="WP_252469148.1">
    <property type="nucleotide sequence ID" value="NZ_JALBWM010000058.1"/>
</dbReference>
<dbReference type="InterPro" id="IPR029044">
    <property type="entry name" value="Nucleotide-diphossugar_trans"/>
</dbReference>
<dbReference type="InterPro" id="IPR005882">
    <property type="entry name" value="Bifunctional_GlmU"/>
</dbReference>
<feature type="binding site" evidence="18">
    <location>
        <begin position="8"/>
        <end position="11"/>
    </location>
    <ligand>
        <name>UDP-N-acetyl-alpha-D-glucosamine</name>
        <dbReference type="ChEBI" id="CHEBI:57705"/>
    </ligand>
</feature>
<comment type="catalytic activity">
    <reaction evidence="16 18">
        <text>N-acetyl-alpha-D-glucosamine 1-phosphate + UTP + H(+) = UDP-N-acetyl-alpha-D-glucosamine + diphosphate</text>
        <dbReference type="Rhea" id="RHEA:13509"/>
        <dbReference type="ChEBI" id="CHEBI:15378"/>
        <dbReference type="ChEBI" id="CHEBI:33019"/>
        <dbReference type="ChEBI" id="CHEBI:46398"/>
        <dbReference type="ChEBI" id="CHEBI:57705"/>
        <dbReference type="ChEBI" id="CHEBI:57776"/>
        <dbReference type="EC" id="2.7.7.23"/>
    </reaction>
</comment>
<feature type="binding site" evidence="18">
    <location>
        <position position="420"/>
    </location>
    <ligand>
        <name>acetyl-CoA</name>
        <dbReference type="ChEBI" id="CHEBI:57288"/>
    </ligand>
</feature>
<dbReference type="HAMAP" id="MF_01631">
    <property type="entry name" value="GlmU"/>
    <property type="match status" value="1"/>
</dbReference>
<name>A0A9X2EPA9_9GAMM</name>
<feature type="binding site" evidence="18">
    <location>
        <position position="102"/>
    </location>
    <ligand>
        <name>Mg(2+)</name>
        <dbReference type="ChEBI" id="CHEBI:18420"/>
    </ligand>
</feature>
<feature type="binding site" evidence="18">
    <location>
        <position position="224"/>
    </location>
    <ligand>
        <name>Mg(2+)</name>
        <dbReference type="ChEBI" id="CHEBI:18420"/>
    </ligand>
</feature>
<feature type="binding site" evidence="18">
    <location>
        <position position="363"/>
    </location>
    <ligand>
        <name>UDP-N-acetyl-alpha-D-glucosamine</name>
        <dbReference type="ChEBI" id="CHEBI:57705"/>
    </ligand>
</feature>
<reference evidence="21" key="1">
    <citation type="journal article" date="2022" name="Arch. Microbiol.">
        <title>Microbulbifer okhotskensis sp. nov., isolated from a deep bottom sediment of the Okhotsk Sea.</title>
        <authorList>
            <person name="Romanenko L."/>
            <person name="Kurilenko V."/>
            <person name="Otstavnykh N."/>
            <person name="Velansky P."/>
            <person name="Isaeva M."/>
            <person name="Mikhailov V."/>
        </authorList>
    </citation>
    <scope>NUCLEOTIDE SEQUENCE</scope>
    <source>
        <strain evidence="21">OS29</strain>
    </source>
</reference>
<dbReference type="NCBIfam" id="TIGR01173">
    <property type="entry name" value="glmU"/>
    <property type="match status" value="1"/>
</dbReference>
<keyword evidence="9 18" id="KW-0460">Magnesium</keyword>
<comment type="pathway">
    <text evidence="18">Nucleotide-sugar biosynthesis; UDP-N-acetyl-alpha-D-glucosamine biosynthesis; UDP-N-acetyl-alpha-D-glucosamine from N-acetyl-alpha-D-glucosamine 1-phosphate: step 1/1.</text>
</comment>
<keyword evidence="7 18" id="KW-0479">Metal-binding</keyword>
<keyword evidence="12 18" id="KW-0511">Multifunctional enzyme</keyword>
<dbReference type="InterPro" id="IPR011004">
    <property type="entry name" value="Trimer_LpxA-like_sf"/>
</dbReference>
<evidence type="ECO:0000256" key="8">
    <source>
        <dbReference type="ARBA" id="ARBA00022737"/>
    </source>
</evidence>
<keyword evidence="22" id="KW-1185">Reference proteome</keyword>
<dbReference type="GO" id="GO:0071555">
    <property type="term" value="P:cell wall organization"/>
    <property type="evidence" value="ECO:0007669"/>
    <property type="project" value="UniProtKB-KW"/>
</dbReference>
<evidence type="ECO:0000259" key="19">
    <source>
        <dbReference type="Pfam" id="PF12804"/>
    </source>
</evidence>
<comment type="cofactor">
    <cofactor evidence="18">
        <name>Mg(2+)</name>
        <dbReference type="ChEBI" id="CHEBI:18420"/>
    </cofactor>
    <text evidence="18">Binds 1 Mg(2+) ion per subunit.</text>
</comment>
<evidence type="ECO:0000256" key="7">
    <source>
        <dbReference type="ARBA" id="ARBA00022723"/>
    </source>
</evidence>
<feature type="region of interest" description="Pyrophosphorylase" evidence="18">
    <location>
        <begin position="1"/>
        <end position="226"/>
    </location>
</feature>
<dbReference type="PROSITE" id="PS00101">
    <property type="entry name" value="HEXAPEP_TRANSFERASES"/>
    <property type="match status" value="1"/>
</dbReference>
<comment type="caution">
    <text evidence="21">The sequence shown here is derived from an EMBL/GenBank/DDBJ whole genome shotgun (WGS) entry which is preliminary data.</text>
</comment>
<dbReference type="PANTHER" id="PTHR43584">
    <property type="entry name" value="NUCLEOTIDYL TRANSFERASE"/>
    <property type="match status" value="1"/>
</dbReference>
<keyword evidence="10 18" id="KW-0133">Cell shape</keyword>
<dbReference type="GO" id="GO:0005737">
    <property type="term" value="C:cytoplasm"/>
    <property type="evidence" value="ECO:0007669"/>
    <property type="project" value="UniProtKB-SubCell"/>
</dbReference>
<feature type="domain" description="MobA-like NTP transferase" evidence="19">
    <location>
        <begin position="5"/>
        <end position="122"/>
    </location>
</feature>
<feature type="binding site" evidence="18">
    <location>
        <position position="166"/>
    </location>
    <ligand>
        <name>UDP-N-acetyl-alpha-D-glucosamine</name>
        <dbReference type="ChEBI" id="CHEBI:57705"/>
    </ligand>
</feature>
<feature type="binding site" evidence="18">
    <location>
        <begin position="78"/>
        <end position="79"/>
    </location>
    <ligand>
        <name>UDP-N-acetyl-alpha-D-glucosamine</name>
        <dbReference type="ChEBI" id="CHEBI:57705"/>
    </ligand>
</feature>
<dbReference type="InterPro" id="IPR050065">
    <property type="entry name" value="GlmU-like"/>
</dbReference>
<comment type="similarity">
    <text evidence="3 18">In the N-terminal section; belongs to the N-acetylglucosamine-1-phosphate uridyltransferase family.</text>
</comment>
<dbReference type="InterPro" id="IPR018357">
    <property type="entry name" value="Hexapep_transf_CS"/>
</dbReference>
<evidence type="ECO:0000256" key="18">
    <source>
        <dbReference type="HAMAP-Rule" id="MF_01631"/>
    </source>
</evidence>
<feature type="domain" description="Mannose-1-phosphate guanyltransferase C-terminal" evidence="20">
    <location>
        <begin position="262"/>
        <end position="344"/>
    </location>
</feature>
<evidence type="ECO:0000256" key="2">
    <source>
        <dbReference type="ARBA" id="ARBA00007707"/>
    </source>
</evidence>
<dbReference type="Gene3D" id="2.160.10.10">
    <property type="entry name" value="Hexapeptide repeat proteins"/>
    <property type="match status" value="1"/>
</dbReference>
<organism evidence="21 22">
    <name type="scientific">Microbulbifer okhotskensis</name>
    <dbReference type="NCBI Taxonomy" id="2926617"/>
    <lineage>
        <taxon>Bacteria</taxon>
        <taxon>Pseudomonadati</taxon>
        <taxon>Pseudomonadota</taxon>
        <taxon>Gammaproteobacteria</taxon>
        <taxon>Cellvibrionales</taxon>
        <taxon>Microbulbiferaceae</taxon>
        <taxon>Microbulbifer</taxon>
    </lineage>
</organism>
<dbReference type="Pfam" id="PF00132">
    <property type="entry name" value="Hexapep"/>
    <property type="match status" value="1"/>
</dbReference>
<evidence type="ECO:0000256" key="11">
    <source>
        <dbReference type="ARBA" id="ARBA00022984"/>
    </source>
</evidence>
<dbReference type="Proteomes" id="UP001139028">
    <property type="component" value="Unassembled WGS sequence"/>
</dbReference>
<keyword evidence="5 18" id="KW-0808">Transferase</keyword>
<dbReference type="GO" id="GO:0000902">
    <property type="term" value="P:cell morphogenesis"/>
    <property type="evidence" value="ECO:0007669"/>
    <property type="project" value="UniProtKB-UniRule"/>
</dbReference>
<dbReference type="GO" id="GO:0009252">
    <property type="term" value="P:peptidoglycan biosynthetic process"/>
    <property type="evidence" value="ECO:0007669"/>
    <property type="project" value="UniProtKB-UniRule"/>
</dbReference>
<feature type="binding site" evidence="18">
    <location>
        <position position="374"/>
    </location>
    <ligand>
        <name>UDP-N-acetyl-alpha-D-glucosamine</name>
        <dbReference type="ChEBI" id="CHEBI:57705"/>
    </ligand>
</feature>
<comment type="function">
    <text evidence="17 18">Catalyzes the last two sequential reactions in the de novo biosynthetic pathway for UDP-N-acetylglucosamine (UDP-GlcNAc). The C-terminal domain catalyzes the transfer of acetyl group from acetyl coenzyme A to glucosamine-1-phosphate (GlcN-1-P) to produce N-acetylglucosamine-1-phosphate (GlcNAc-1-P), which is converted into UDP-GlcNAc by the transfer of uridine 5-monophosphate (from uridine 5-triphosphate), a reaction catalyzed by the N-terminal domain.</text>
</comment>
<feature type="active site" description="Proton acceptor" evidence="18">
    <location>
        <position position="360"/>
    </location>
</feature>
<evidence type="ECO:0000256" key="5">
    <source>
        <dbReference type="ARBA" id="ARBA00022679"/>
    </source>
</evidence>
<dbReference type="PANTHER" id="PTHR43584:SF3">
    <property type="entry name" value="BIFUNCTIONAL PROTEIN GLMU"/>
    <property type="match status" value="1"/>
</dbReference>
<accession>A0A9X2EPA9</accession>
<evidence type="ECO:0000256" key="6">
    <source>
        <dbReference type="ARBA" id="ARBA00022695"/>
    </source>
</evidence>
<dbReference type="InterPro" id="IPR025877">
    <property type="entry name" value="MobA-like_NTP_Trfase"/>
</dbReference>
<dbReference type="SUPFAM" id="SSF51161">
    <property type="entry name" value="Trimeric LpxA-like enzymes"/>
    <property type="match status" value="1"/>
</dbReference>
<dbReference type="GO" id="GO:0003977">
    <property type="term" value="F:UDP-N-acetylglucosamine diphosphorylase activity"/>
    <property type="evidence" value="ECO:0007669"/>
    <property type="project" value="UniProtKB-UniRule"/>
</dbReference>
<comment type="subunit">
    <text evidence="18">Homotrimer.</text>
</comment>
<dbReference type="EMBL" id="JALBWM010000058">
    <property type="protein sequence ID" value="MCO1335319.1"/>
    <property type="molecule type" value="Genomic_DNA"/>
</dbReference>
<feature type="binding site" evidence="18">
    <location>
        <begin position="383"/>
        <end position="384"/>
    </location>
    <ligand>
        <name>acetyl-CoA</name>
        <dbReference type="ChEBI" id="CHEBI:57288"/>
    </ligand>
</feature>
<feature type="binding site" evidence="18">
    <location>
        <position position="348"/>
    </location>
    <ligand>
        <name>UDP-N-acetyl-alpha-D-glucosamine</name>
        <dbReference type="ChEBI" id="CHEBI:57705"/>
    </ligand>
</feature>
<dbReference type="EC" id="2.7.7.23" evidence="18"/>
<sequence>MTIDVVILAAGKGTRMHSDLPKVLHPIGGIPMLERVIDTAMLLGEVQITVVIGHGAELVRERFANRGVRFVEQQEQLGTGHAVLQAAPHLREGSTTLVLYGDVPLVKAGSLQSLLSAADHGPALLSIEMANPAGYGRIVRDNSGRVQAIVEEKDADADTLAIREVNTGILATPGDLLSRWLPDLSSENAQGEYYLTDIVGRSVSEGIAVTAVLASDPLEVAGVNSRAQQAQMERALQQSHAVSLMNAGVTLLDPMRVDIRGSLECDTDVSIDINCVFEGTVSLGKGVQIGPNCLLKNCRLAGGTRVEANSIIEGAEIGEGCMVGPFARIRPGTELAGGAKVGNFVETKKVKVGAGSKINHLSYVGDAVVGDAVNIGAGTITCNYDGVNKSLTEIGDKAFIGSNTALIAPVIVGAGATVGAGSTITQEVAAEELAVARGRQRNISGWQRPRKKN</sequence>
<dbReference type="InterPro" id="IPR038009">
    <property type="entry name" value="GlmU_C_LbH"/>
</dbReference>
<evidence type="ECO:0000256" key="14">
    <source>
        <dbReference type="ARBA" id="ARBA00023316"/>
    </source>
</evidence>
<comment type="similarity">
    <text evidence="2 18">In the C-terminal section; belongs to the transferase hexapeptide repeat family.</text>
</comment>
<dbReference type="GO" id="GO:0019134">
    <property type="term" value="F:glucosamine-1-phosphate N-acetyltransferase activity"/>
    <property type="evidence" value="ECO:0007669"/>
    <property type="project" value="UniProtKB-UniRule"/>
</dbReference>
<evidence type="ECO:0000313" key="22">
    <source>
        <dbReference type="Proteomes" id="UP001139028"/>
    </source>
</evidence>
<dbReference type="Pfam" id="PF25087">
    <property type="entry name" value="GMPPB_C"/>
    <property type="match status" value="1"/>
</dbReference>
<evidence type="ECO:0000256" key="16">
    <source>
        <dbReference type="ARBA" id="ARBA00048493"/>
    </source>
</evidence>
<dbReference type="EC" id="2.3.1.157" evidence="18"/>
<proteinExistence type="inferred from homology"/>
<dbReference type="GO" id="GO:0008360">
    <property type="term" value="P:regulation of cell shape"/>
    <property type="evidence" value="ECO:0007669"/>
    <property type="project" value="UniProtKB-KW"/>
</dbReference>
<evidence type="ECO:0000256" key="1">
    <source>
        <dbReference type="ARBA" id="ARBA00004496"/>
    </source>
</evidence>
<feature type="region of interest" description="Linker" evidence="18">
    <location>
        <begin position="227"/>
        <end position="247"/>
    </location>
</feature>
<comment type="subcellular location">
    <subcellularLocation>
        <location evidence="1 18">Cytoplasm</location>
    </subcellularLocation>
</comment>
<feature type="binding site" evidence="18">
    <location>
        <position position="73"/>
    </location>
    <ligand>
        <name>UDP-N-acetyl-alpha-D-glucosamine</name>
        <dbReference type="ChEBI" id="CHEBI:57705"/>
    </ligand>
</feature>
<feature type="binding site" evidence="18">
    <location>
        <position position="22"/>
    </location>
    <ligand>
        <name>UDP-N-acetyl-alpha-D-glucosamine</name>
        <dbReference type="ChEBI" id="CHEBI:57705"/>
    </ligand>
</feature>
<dbReference type="GO" id="GO:0006048">
    <property type="term" value="P:UDP-N-acetylglucosamine biosynthetic process"/>
    <property type="evidence" value="ECO:0007669"/>
    <property type="project" value="InterPro"/>
</dbReference>
<dbReference type="Gene3D" id="3.90.550.10">
    <property type="entry name" value="Spore Coat Polysaccharide Biosynthesis Protein SpsA, Chain A"/>
    <property type="match status" value="1"/>
</dbReference>
<feature type="binding site" evidence="18">
    <location>
        <begin position="100"/>
        <end position="102"/>
    </location>
    <ligand>
        <name>UDP-N-acetyl-alpha-D-glucosamine</name>
        <dbReference type="ChEBI" id="CHEBI:57705"/>
    </ligand>
</feature>
<evidence type="ECO:0000259" key="20">
    <source>
        <dbReference type="Pfam" id="PF25087"/>
    </source>
</evidence>
<keyword evidence="4 18" id="KW-0963">Cytoplasm</keyword>
<feature type="region of interest" description="N-acetyltransferase" evidence="18">
    <location>
        <begin position="248"/>
        <end position="453"/>
    </location>
</feature>
<feature type="binding site" evidence="18">
    <location>
        <position position="402"/>
    </location>
    <ligand>
        <name>acetyl-CoA</name>
        <dbReference type="ChEBI" id="CHEBI:57288"/>
    </ligand>
</feature>
<evidence type="ECO:0000256" key="9">
    <source>
        <dbReference type="ARBA" id="ARBA00022842"/>
    </source>
</evidence>
<evidence type="ECO:0000256" key="10">
    <source>
        <dbReference type="ARBA" id="ARBA00022960"/>
    </source>
</evidence>
<comment type="pathway">
    <text evidence="18">Bacterial outer membrane biogenesis; LPS lipid A biosynthesis.</text>
</comment>
<dbReference type="AlphaFoldDB" id="A0A9X2EPA9"/>
<keyword evidence="11 18" id="KW-0573">Peptidoglycan synthesis</keyword>
<feature type="binding site" evidence="18">
    <location>
        <position position="136"/>
    </location>
    <ligand>
        <name>UDP-N-acetyl-alpha-D-glucosamine</name>
        <dbReference type="ChEBI" id="CHEBI:57705"/>
    </ligand>
</feature>
<feature type="binding site" evidence="18">
    <location>
        <position position="437"/>
    </location>
    <ligand>
        <name>acetyl-CoA</name>
        <dbReference type="ChEBI" id="CHEBI:57288"/>
    </ligand>
</feature>
<feature type="binding site" evidence="18">
    <location>
        <position position="151"/>
    </location>
    <ligand>
        <name>UDP-N-acetyl-alpha-D-glucosamine</name>
        <dbReference type="ChEBI" id="CHEBI:57705"/>
    </ligand>
</feature>
<evidence type="ECO:0000256" key="3">
    <source>
        <dbReference type="ARBA" id="ARBA00007947"/>
    </source>
</evidence>
<comment type="catalytic activity">
    <reaction evidence="15 18">
        <text>alpha-D-glucosamine 1-phosphate + acetyl-CoA = N-acetyl-alpha-D-glucosamine 1-phosphate + CoA + H(+)</text>
        <dbReference type="Rhea" id="RHEA:13725"/>
        <dbReference type="ChEBI" id="CHEBI:15378"/>
        <dbReference type="ChEBI" id="CHEBI:57287"/>
        <dbReference type="ChEBI" id="CHEBI:57288"/>
        <dbReference type="ChEBI" id="CHEBI:57776"/>
        <dbReference type="ChEBI" id="CHEBI:58516"/>
        <dbReference type="EC" id="2.3.1.157"/>
    </reaction>
</comment>
<keyword evidence="14 18" id="KW-0961">Cell wall biogenesis/degradation</keyword>
<dbReference type="Pfam" id="PF12804">
    <property type="entry name" value="NTP_transf_3"/>
    <property type="match status" value="1"/>
</dbReference>
<dbReference type="GO" id="GO:0000287">
    <property type="term" value="F:magnesium ion binding"/>
    <property type="evidence" value="ECO:0007669"/>
    <property type="project" value="UniProtKB-UniRule"/>
</dbReference>
<dbReference type="CDD" id="cd02540">
    <property type="entry name" value="GT2_GlmU_N_bac"/>
    <property type="match status" value="1"/>
</dbReference>
<keyword evidence="8 18" id="KW-0677">Repeat</keyword>
<evidence type="ECO:0000256" key="13">
    <source>
        <dbReference type="ARBA" id="ARBA00023315"/>
    </source>
</evidence>